<evidence type="ECO:0000313" key="1">
    <source>
        <dbReference type="EMBL" id="USG59755.1"/>
    </source>
</evidence>
<dbReference type="EMBL" id="CP098747">
    <property type="protein sequence ID" value="USG59755.1"/>
    <property type="molecule type" value="Genomic_DNA"/>
</dbReference>
<sequence>MTGDINFTDTTDASSSAEAGFPFLIKAGFPLLTKVEAGLEVGIEVEAEAGLEVEAGVEAGVEVSAAKAEVASPRPMAAYAHSSGNDFKDFNSGKDFIPMVFLETLINISPAPDTLSRKIHSYMFPPSRSRAL</sequence>
<evidence type="ECO:0000313" key="2">
    <source>
        <dbReference type="Proteomes" id="UP001056291"/>
    </source>
</evidence>
<reference evidence="1" key="1">
    <citation type="submission" date="2022-06" db="EMBL/GenBank/DDBJ databases">
        <title>Sneathiella actinostolidae sp. nov., isolated from a sea anemonein the Western Pacific Ocean.</title>
        <authorList>
            <person name="Wei M.J."/>
        </authorList>
    </citation>
    <scope>NUCLEOTIDE SEQUENCE</scope>
    <source>
        <strain evidence="1">PHK-P5</strain>
    </source>
</reference>
<dbReference type="RefSeq" id="WP_251932525.1">
    <property type="nucleotide sequence ID" value="NZ_CP098747.1"/>
</dbReference>
<organism evidence="1 2">
    <name type="scientific">Sneathiella marina</name>
    <dbReference type="NCBI Taxonomy" id="2950108"/>
    <lineage>
        <taxon>Bacteria</taxon>
        <taxon>Pseudomonadati</taxon>
        <taxon>Pseudomonadota</taxon>
        <taxon>Alphaproteobacteria</taxon>
        <taxon>Sneathiellales</taxon>
        <taxon>Sneathiellaceae</taxon>
        <taxon>Sneathiella</taxon>
    </lineage>
</organism>
<protein>
    <submittedName>
        <fullName evidence="1">Uncharacterized protein</fullName>
    </submittedName>
</protein>
<accession>A0ABY4W1Z3</accession>
<proteinExistence type="predicted"/>
<dbReference type="Proteomes" id="UP001056291">
    <property type="component" value="Chromosome"/>
</dbReference>
<keyword evidence="2" id="KW-1185">Reference proteome</keyword>
<name>A0ABY4W1Z3_9PROT</name>
<gene>
    <name evidence="1" type="ORF">NBZ79_11260</name>
</gene>